<evidence type="ECO:0000256" key="3">
    <source>
        <dbReference type="ARBA" id="ARBA00022884"/>
    </source>
</evidence>
<dbReference type="GO" id="GO:0005840">
    <property type="term" value="C:ribosome"/>
    <property type="evidence" value="ECO:0007669"/>
    <property type="project" value="UniProtKB-KW"/>
</dbReference>
<comment type="similarity">
    <text evidence="1 7">Belongs to the universal ribosomal protein uL18 family.</text>
</comment>
<proteinExistence type="inferred from homology"/>
<dbReference type="OrthoDB" id="9810939at2"/>
<dbReference type="GO" id="GO:0003735">
    <property type="term" value="F:structural constituent of ribosome"/>
    <property type="evidence" value="ECO:0007669"/>
    <property type="project" value="InterPro"/>
</dbReference>
<evidence type="ECO:0000313" key="9">
    <source>
        <dbReference type="EMBL" id="OWK36382.1"/>
    </source>
</evidence>
<gene>
    <name evidence="7" type="primary">rplR</name>
    <name evidence="9" type="ORF">FRUB_08945</name>
</gene>
<evidence type="ECO:0000256" key="8">
    <source>
        <dbReference type="SAM" id="MobiDB-lite"/>
    </source>
</evidence>
<dbReference type="GO" id="GO:1990904">
    <property type="term" value="C:ribonucleoprotein complex"/>
    <property type="evidence" value="ECO:0007669"/>
    <property type="project" value="UniProtKB-KW"/>
</dbReference>
<feature type="compositionally biased region" description="Basic and acidic residues" evidence="8">
    <location>
        <begin position="147"/>
        <end position="159"/>
    </location>
</feature>
<comment type="function">
    <text evidence="7">This is one of the proteins that bind and probably mediate the attachment of the 5S RNA into the large ribosomal subunit, where it forms part of the central protuberance.</text>
</comment>
<dbReference type="PANTHER" id="PTHR12899:SF3">
    <property type="entry name" value="LARGE RIBOSOMAL SUBUNIT PROTEIN UL18M"/>
    <property type="match status" value="1"/>
</dbReference>
<evidence type="ECO:0000256" key="1">
    <source>
        <dbReference type="ARBA" id="ARBA00007116"/>
    </source>
</evidence>
<evidence type="ECO:0000256" key="5">
    <source>
        <dbReference type="ARBA" id="ARBA00023274"/>
    </source>
</evidence>
<name>A0A225D4G5_9BACT</name>
<evidence type="ECO:0000256" key="7">
    <source>
        <dbReference type="HAMAP-Rule" id="MF_01337"/>
    </source>
</evidence>
<keyword evidence="3 7" id="KW-0694">RNA-binding</keyword>
<evidence type="ECO:0000256" key="4">
    <source>
        <dbReference type="ARBA" id="ARBA00022980"/>
    </source>
</evidence>
<sequence>MDAQKLKHRRAERRKHRVRKTIRGTADHPRLSVHRSNHHIYAQLIDDDAQVTLAAASSNDKDTDLKHGGNIAGAAAIGKKLAEQAKAKGIKSAAFDRGAYRFHGRVKALARAATEGGLVCTGLEDVPKKKASSDAAPAPKAAKAPKVKGEGKKPEKAKA</sequence>
<dbReference type="AlphaFoldDB" id="A0A225D4G5"/>
<dbReference type="GO" id="GO:0008097">
    <property type="term" value="F:5S rRNA binding"/>
    <property type="evidence" value="ECO:0007669"/>
    <property type="project" value="TreeGrafter"/>
</dbReference>
<dbReference type="NCBIfam" id="TIGR00060">
    <property type="entry name" value="L18_bact"/>
    <property type="match status" value="1"/>
</dbReference>
<protein>
    <recommendedName>
        <fullName evidence="6 7">Large ribosomal subunit protein uL18</fullName>
    </recommendedName>
</protein>
<evidence type="ECO:0000256" key="2">
    <source>
        <dbReference type="ARBA" id="ARBA00022730"/>
    </source>
</evidence>
<dbReference type="SUPFAM" id="SSF53137">
    <property type="entry name" value="Translational machinery components"/>
    <property type="match status" value="1"/>
</dbReference>
<accession>A0A225D4G5</accession>
<dbReference type="GO" id="GO:0005737">
    <property type="term" value="C:cytoplasm"/>
    <property type="evidence" value="ECO:0007669"/>
    <property type="project" value="UniProtKB-ARBA"/>
</dbReference>
<dbReference type="InterPro" id="IPR004389">
    <property type="entry name" value="Ribosomal_uL18_bac-type"/>
</dbReference>
<keyword evidence="10" id="KW-1185">Reference proteome</keyword>
<keyword evidence="2 7" id="KW-0699">rRNA-binding</keyword>
<dbReference type="HAMAP" id="MF_01337_B">
    <property type="entry name" value="Ribosomal_uL18_B"/>
    <property type="match status" value="1"/>
</dbReference>
<evidence type="ECO:0000313" key="10">
    <source>
        <dbReference type="Proteomes" id="UP000214646"/>
    </source>
</evidence>
<dbReference type="Gene3D" id="3.30.420.100">
    <property type="match status" value="1"/>
</dbReference>
<keyword evidence="4 7" id="KW-0689">Ribosomal protein</keyword>
<evidence type="ECO:0000256" key="6">
    <source>
        <dbReference type="ARBA" id="ARBA00035197"/>
    </source>
</evidence>
<dbReference type="InterPro" id="IPR005484">
    <property type="entry name" value="Ribosomal_uL18_bac/plant/anim"/>
</dbReference>
<comment type="caution">
    <text evidence="9">The sequence shown here is derived from an EMBL/GenBank/DDBJ whole genome shotgun (WGS) entry which is preliminary data.</text>
</comment>
<dbReference type="Pfam" id="PF00861">
    <property type="entry name" value="Ribosomal_L18p"/>
    <property type="match status" value="1"/>
</dbReference>
<dbReference type="PANTHER" id="PTHR12899">
    <property type="entry name" value="39S RIBOSOMAL PROTEIN L18, MITOCHONDRIAL"/>
    <property type="match status" value="1"/>
</dbReference>
<feature type="compositionally biased region" description="Low complexity" evidence="8">
    <location>
        <begin position="133"/>
        <end position="144"/>
    </location>
</feature>
<dbReference type="CDD" id="cd00432">
    <property type="entry name" value="Ribosomal_L18_L5e"/>
    <property type="match status" value="1"/>
</dbReference>
<dbReference type="EMBL" id="NIDE01000017">
    <property type="protein sequence ID" value="OWK36382.1"/>
    <property type="molecule type" value="Genomic_DNA"/>
</dbReference>
<dbReference type="Proteomes" id="UP000214646">
    <property type="component" value="Unassembled WGS sequence"/>
</dbReference>
<dbReference type="InterPro" id="IPR057268">
    <property type="entry name" value="Ribosomal_L18"/>
</dbReference>
<reference evidence="10" key="1">
    <citation type="submission" date="2017-06" db="EMBL/GenBank/DDBJ databases">
        <title>Genome analysis of Fimbriiglobus ruber SP5, the first member of the order Planctomycetales with confirmed chitinolytic capability.</title>
        <authorList>
            <person name="Ravin N.V."/>
            <person name="Rakitin A.L."/>
            <person name="Ivanova A.A."/>
            <person name="Beletsky A.V."/>
            <person name="Kulichevskaya I.S."/>
            <person name="Mardanov A.V."/>
            <person name="Dedysh S.N."/>
        </authorList>
    </citation>
    <scope>NUCLEOTIDE SEQUENCE [LARGE SCALE GENOMIC DNA]</scope>
    <source>
        <strain evidence="10">SP5</strain>
    </source>
</reference>
<organism evidence="9 10">
    <name type="scientific">Fimbriiglobus ruber</name>
    <dbReference type="NCBI Taxonomy" id="1908690"/>
    <lineage>
        <taxon>Bacteria</taxon>
        <taxon>Pseudomonadati</taxon>
        <taxon>Planctomycetota</taxon>
        <taxon>Planctomycetia</taxon>
        <taxon>Gemmatales</taxon>
        <taxon>Gemmataceae</taxon>
        <taxon>Fimbriiglobus</taxon>
    </lineage>
</organism>
<dbReference type="FunFam" id="3.30.420.100:FF:000001">
    <property type="entry name" value="50S ribosomal protein L18"/>
    <property type="match status" value="1"/>
</dbReference>
<dbReference type="GO" id="GO:0006412">
    <property type="term" value="P:translation"/>
    <property type="evidence" value="ECO:0007669"/>
    <property type="project" value="UniProtKB-UniRule"/>
</dbReference>
<comment type="subunit">
    <text evidence="7">Part of the 50S ribosomal subunit; part of the 5S rRNA/L5/L18/L25 subcomplex. Contacts the 5S and 23S rRNAs.</text>
</comment>
<feature type="region of interest" description="Disordered" evidence="8">
    <location>
        <begin position="126"/>
        <end position="159"/>
    </location>
</feature>
<keyword evidence="5 7" id="KW-0687">Ribonucleoprotein</keyword>